<feature type="transmembrane region" description="Helical" evidence="1">
    <location>
        <begin position="23"/>
        <end position="41"/>
    </location>
</feature>
<gene>
    <name evidence="2" type="ORF">BpHYR1_020166</name>
</gene>
<name>A0A3M7QRA8_BRAPC</name>
<keyword evidence="3" id="KW-1185">Reference proteome</keyword>
<sequence>MNQLVLLIKKGKNTLNDVDFFNFYQYLLGILFYFVEFFILLRNFNRINNIKYHHYFSEFIMSFYHFPISAGLVIIHSENYESCFCLNKIFHSILNLIEFKPQLKN</sequence>
<keyword evidence="1" id="KW-0472">Membrane</keyword>
<keyword evidence="1" id="KW-0812">Transmembrane</keyword>
<keyword evidence="1" id="KW-1133">Transmembrane helix</keyword>
<accession>A0A3M7QRA8</accession>
<evidence type="ECO:0000313" key="2">
    <source>
        <dbReference type="EMBL" id="RNA13505.1"/>
    </source>
</evidence>
<dbReference type="EMBL" id="REGN01005393">
    <property type="protein sequence ID" value="RNA13505.1"/>
    <property type="molecule type" value="Genomic_DNA"/>
</dbReference>
<evidence type="ECO:0000313" key="3">
    <source>
        <dbReference type="Proteomes" id="UP000276133"/>
    </source>
</evidence>
<organism evidence="2 3">
    <name type="scientific">Brachionus plicatilis</name>
    <name type="common">Marine rotifer</name>
    <name type="synonym">Brachionus muelleri</name>
    <dbReference type="NCBI Taxonomy" id="10195"/>
    <lineage>
        <taxon>Eukaryota</taxon>
        <taxon>Metazoa</taxon>
        <taxon>Spiralia</taxon>
        <taxon>Gnathifera</taxon>
        <taxon>Rotifera</taxon>
        <taxon>Eurotatoria</taxon>
        <taxon>Monogononta</taxon>
        <taxon>Pseudotrocha</taxon>
        <taxon>Ploima</taxon>
        <taxon>Brachionidae</taxon>
        <taxon>Brachionus</taxon>
    </lineage>
</organism>
<dbReference type="Proteomes" id="UP000276133">
    <property type="component" value="Unassembled WGS sequence"/>
</dbReference>
<proteinExistence type="predicted"/>
<dbReference type="AlphaFoldDB" id="A0A3M7QRA8"/>
<comment type="caution">
    <text evidence="2">The sequence shown here is derived from an EMBL/GenBank/DDBJ whole genome shotgun (WGS) entry which is preliminary data.</text>
</comment>
<protein>
    <submittedName>
        <fullName evidence="2">Uncharacterized protein</fullName>
    </submittedName>
</protein>
<evidence type="ECO:0000256" key="1">
    <source>
        <dbReference type="SAM" id="Phobius"/>
    </source>
</evidence>
<reference evidence="2 3" key="1">
    <citation type="journal article" date="2018" name="Sci. Rep.">
        <title>Genomic signatures of local adaptation to the degree of environmental predictability in rotifers.</title>
        <authorList>
            <person name="Franch-Gras L."/>
            <person name="Hahn C."/>
            <person name="Garcia-Roger E.M."/>
            <person name="Carmona M.J."/>
            <person name="Serra M."/>
            <person name="Gomez A."/>
        </authorList>
    </citation>
    <scope>NUCLEOTIDE SEQUENCE [LARGE SCALE GENOMIC DNA]</scope>
    <source>
        <strain evidence="2">HYR1</strain>
    </source>
</reference>